<feature type="domain" description="Nicotinate phosphoribosyltransferase N-terminal" evidence="8">
    <location>
        <begin position="14"/>
        <end position="131"/>
    </location>
</feature>
<evidence type="ECO:0000256" key="2">
    <source>
        <dbReference type="ARBA" id="ARBA00010897"/>
    </source>
</evidence>
<dbReference type="Pfam" id="PF04095">
    <property type="entry name" value="NAPRTase"/>
    <property type="match status" value="1"/>
</dbReference>
<organism evidence="9 10">
    <name type="scientific">Candidatus Woesebacteria bacterium RIFOXYB1_FULL_38_16</name>
    <dbReference type="NCBI Taxonomy" id="1802538"/>
    <lineage>
        <taxon>Bacteria</taxon>
        <taxon>Candidatus Woeseibacteriota</taxon>
    </lineage>
</organism>
<dbReference type="InterPro" id="IPR036068">
    <property type="entry name" value="Nicotinate_pribotase-like_C"/>
</dbReference>
<evidence type="ECO:0000256" key="1">
    <source>
        <dbReference type="ARBA" id="ARBA00004952"/>
    </source>
</evidence>
<feature type="domain" description="Nicotinate/nicotinamide phosphoribosyltransferase" evidence="7">
    <location>
        <begin position="165"/>
        <end position="384"/>
    </location>
</feature>
<evidence type="ECO:0000259" key="8">
    <source>
        <dbReference type="Pfam" id="PF17767"/>
    </source>
</evidence>
<dbReference type="Pfam" id="PF17767">
    <property type="entry name" value="NAPRTase_N"/>
    <property type="match status" value="1"/>
</dbReference>
<accession>A0A1F8CRT3</accession>
<dbReference type="GO" id="GO:0005829">
    <property type="term" value="C:cytosol"/>
    <property type="evidence" value="ECO:0007669"/>
    <property type="project" value="TreeGrafter"/>
</dbReference>
<dbReference type="Proteomes" id="UP000178999">
    <property type="component" value="Unassembled WGS sequence"/>
</dbReference>
<protein>
    <recommendedName>
        <fullName evidence="3">nicotinate phosphoribosyltransferase</fullName>
        <ecNumber evidence="3">6.3.4.21</ecNumber>
    </recommendedName>
</protein>
<gene>
    <name evidence="9" type="ORF">A2382_01345</name>
</gene>
<evidence type="ECO:0000256" key="4">
    <source>
        <dbReference type="ARBA" id="ARBA00022553"/>
    </source>
</evidence>
<evidence type="ECO:0000313" key="9">
    <source>
        <dbReference type="EMBL" id="OGM79043.1"/>
    </source>
</evidence>
<keyword evidence="5" id="KW-0436">Ligase</keyword>
<evidence type="ECO:0000313" key="10">
    <source>
        <dbReference type="Proteomes" id="UP000178999"/>
    </source>
</evidence>
<dbReference type="UniPathway" id="UPA00253">
    <property type="reaction ID" value="UER00457"/>
</dbReference>
<name>A0A1F8CRT3_9BACT</name>
<evidence type="ECO:0000256" key="5">
    <source>
        <dbReference type="ARBA" id="ARBA00022598"/>
    </source>
</evidence>
<dbReference type="InterPro" id="IPR040727">
    <property type="entry name" value="NAPRTase_N"/>
</dbReference>
<dbReference type="SUPFAM" id="SSF54675">
    <property type="entry name" value="Nicotinate/Quinolinate PRTase N-terminal domain-like"/>
    <property type="match status" value="1"/>
</dbReference>
<sequence length="393" mass="45227">MAKDRFPLVARSALDLDYYTLPMQQYIFYNHSDVSVRYRLIDRKQTEFPPGFADILADQFQQMGSLRVEPYQIAHLRAKYPYLKHGYLDFLSEFRPDPSRVRVWEENGRPEVEVEDLWFRGIWYEQPSMYTTSELLYKVAGIHSPSWALDEVEAMGRFFEEHNMSLTDFGVRRRESAEFQSQALDRLERFKTYKGTSSVHDGIIKNHRLIGTMAHQLVMVLGALYGYQGANLLMMQGWMKEFGARLGTVLPDALTTEVFLRDFSYYFASAFDSVRWDSGLAEVFTDRFVDHFQGLGIDPATKTFIYSDGLNEQKAWAIDQYAESRGVEKRSYGVGQALMNHTGHPLWIVMKPVAATRPGWPWIPVVKLPDDPGKVTGDPEVASAVAKLLQVNW</sequence>
<evidence type="ECO:0000259" key="7">
    <source>
        <dbReference type="Pfam" id="PF04095"/>
    </source>
</evidence>
<dbReference type="Gene3D" id="3.20.140.10">
    <property type="entry name" value="nicotinate phosphoribosyltransferase"/>
    <property type="match status" value="1"/>
</dbReference>
<keyword evidence="6" id="KW-0662">Pyridine nucleotide biosynthesis</keyword>
<dbReference type="STRING" id="1802538.A2382_01345"/>
<dbReference type="AlphaFoldDB" id="A0A1F8CRT3"/>
<proteinExistence type="inferred from homology"/>
<dbReference type="EC" id="6.3.4.21" evidence="3"/>
<evidence type="ECO:0000256" key="6">
    <source>
        <dbReference type="ARBA" id="ARBA00022642"/>
    </source>
</evidence>
<comment type="caution">
    <text evidence="9">The sequence shown here is derived from an EMBL/GenBank/DDBJ whole genome shotgun (WGS) entry which is preliminary data.</text>
</comment>
<dbReference type="GO" id="GO:0034355">
    <property type="term" value="P:NAD+ biosynthetic process via the salvage pathway"/>
    <property type="evidence" value="ECO:0007669"/>
    <property type="project" value="TreeGrafter"/>
</dbReference>
<dbReference type="GO" id="GO:0004516">
    <property type="term" value="F:nicotinate phosphoribosyltransferase activity"/>
    <property type="evidence" value="ECO:0007669"/>
    <property type="project" value="UniProtKB-EC"/>
</dbReference>
<dbReference type="PANTHER" id="PTHR11098:SF1">
    <property type="entry name" value="NICOTINATE PHOSPHORIBOSYLTRANSFERASE"/>
    <property type="match status" value="1"/>
</dbReference>
<dbReference type="EMBL" id="MGHY01000021">
    <property type="protein sequence ID" value="OGM79043.1"/>
    <property type="molecule type" value="Genomic_DNA"/>
</dbReference>
<reference evidence="9 10" key="1">
    <citation type="journal article" date="2016" name="Nat. Commun.">
        <title>Thousands of microbial genomes shed light on interconnected biogeochemical processes in an aquifer system.</title>
        <authorList>
            <person name="Anantharaman K."/>
            <person name="Brown C.T."/>
            <person name="Hug L.A."/>
            <person name="Sharon I."/>
            <person name="Castelle C.J."/>
            <person name="Probst A.J."/>
            <person name="Thomas B.C."/>
            <person name="Singh A."/>
            <person name="Wilkins M.J."/>
            <person name="Karaoz U."/>
            <person name="Brodie E.L."/>
            <person name="Williams K.H."/>
            <person name="Hubbard S.S."/>
            <person name="Banfield J.F."/>
        </authorList>
    </citation>
    <scope>NUCLEOTIDE SEQUENCE [LARGE SCALE GENOMIC DNA]</scope>
</reference>
<dbReference type="InterPro" id="IPR007229">
    <property type="entry name" value="Nic_PRibTrfase-Fam"/>
</dbReference>
<keyword evidence="4" id="KW-0597">Phosphoprotein</keyword>
<dbReference type="InterPro" id="IPR041525">
    <property type="entry name" value="N/Namide_PRibTrfase"/>
</dbReference>
<comment type="similarity">
    <text evidence="2">Belongs to the NAPRTase family.</text>
</comment>
<dbReference type="SUPFAM" id="SSF51690">
    <property type="entry name" value="Nicotinate/Quinolinate PRTase C-terminal domain-like"/>
    <property type="match status" value="1"/>
</dbReference>
<comment type="pathway">
    <text evidence="1">Cofactor biosynthesis; NAD(+) biosynthesis; nicotinate D-ribonucleotide from nicotinate: step 1/1.</text>
</comment>
<dbReference type="PANTHER" id="PTHR11098">
    <property type="entry name" value="NICOTINATE PHOSPHORIBOSYLTRANSFERASE"/>
    <property type="match status" value="1"/>
</dbReference>
<evidence type="ECO:0000256" key="3">
    <source>
        <dbReference type="ARBA" id="ARBA00013236"/>
    </source>
</evidence>